<dbReference type="Pfam" id="PF00003">
    <property type="entry name" value="7tm_3"/>
    <property type="match status" value="1"/>
</dbReference>
<dbReference type="CDD" id="cd06366">
    <property type="entry name" value="PBP1_GABAb_receptor"/>
    <property type="match status" value="1"/>
</dbReference>
<dbReference type="InterPro" id="IPR002455">
    <property type="entry name" value="GPCR3_GABA-B"/>
</dbReference>
<keyword evidence="4 19" id="KW-0812">Transmembrane</keyword>
<feature type="transmembrane region" description="Helical" evidence="19">
    <location>
        <begin position="467"/>
        <end position="488"/>
    </location>
</feature>
<evidence type="ECO:0000256" key="15">
    <source>
        <dbReference type="ARBA" id="ARBA00023257"/>
    </source>
</evidence>
<name>A0ABD1J9J9_9TELE</name>
<keyword evidence="2" id="KW-1003">Cell membrane</keyword>
<feature type="domain" description="G-protein coupled receptors family 3 profile" evidence="21">
    <location>
        <begin position="539"/>
        <end position="732"/>
    </location>
</feature>
<dbReference type="PROSITE" id="PS50259">
    <property type="entry name" value="G_PROTEIN_RECEP_F3_4"/>
    <property type="match status" value="1"/>
</dbReference>
<evidence type="ECO:0000256" key="9">
    <source>
        <dbReference type="ARBA" id="ARBA00023054"/>
    </source>
</evidence>
<comment type="caution">
    <text evidence="22">The sequence shown here is derived from an EMBL/GenBank/DDBJ whole genome shotgun (WGS) entry which is preliminary data.</text>
</comment>
<dbReference type="PRINTS" id="PR01178">
    <property type="entry name" value="GABAB2RECPTR"/>
</dbReference>
<feature type="transmembrane region" description="Helical" evidence="19">
    <location>
        <begin position="704"/>
        <end position="727"/>
    </location>
</feature>
<evidence type="ECO:0000256" key="3">
    <source>
        <dbReference type="ARBA" id="ARBA00022553"/>
    </source>
</evidence>
<feature type="transmembrane region" description="Helical" evidence="19">
    <location>
        <begin position="680"/>
        <end position="698"/>
    </location>
</feature>
<keyword evidence="5 20" id="KW-0732">Signal</keyword>
<keyword evidence="9" id="KW-0175">Coiled coil</keyword>
<feature type="chain" id="PRO_5044746873" description="Gamma-aminobutyric acid type B receptor subunit 2" evidence="20">
    <location>
        <begin position="35"/>
        <end position="871"/>
    </location>
</feature>
<evidence type="ECO:0000256" key="1">
    <source>
        <dbReference type="ARBA" id="ARBA00008991"/>
    </source>
</evidence>
<evidence type="ECO:0000259" key="21">
    <source>
        <dbReference type="PROSITE" id="PS50259"/>
    </source>
</evidence>
<evidence type="ECO:0000256" key="4">
    <source>
        <dbReference type="ARBA" id="ARBA00022692"/>
    </source>
</evidence>
<keyword evidence="6 19" id="KW-1133">Transmembrane helix</keyword>
<evidence type="ECO:0000256" key="13">
    <source>
        <dbReference type="ARBA" id="ARBA00023180"/>
    </source>
</evidence>
<dbReference type="InterPro" id="IPR002457">
    <property type="entry name" value="GPCR_3_GABA_rcpt_B2"/>
</dbReference>
<dbReference type="PRINTS" id="PR01176">
    <property type="entry name" value="GABABRECEPTR"/>
</dbReference>
<evidence type="ECO:0000256" key="8">
    <source>
        <dbReference type="ARBA" id="ARBA00023040"/>
    </source>
</evidence>
<keyword evidence="15" id="KW-0628">Postsynaptic cell membrane</keyword>
<feature type="transmembrane region" description="Helical" evidence="19">
    <location>
        <begin position="583"/>
        <end position="604"/>
    </location>
</feature>
<evidence type="ECO:0000256" key="12">
    <source>
        <dbReference type="ARBA" id="ARBA00023170"/>
    </source>
</evidence>
<comment type="subcellular location">
    <subcellularLocation>
        <location evidence="16">Postsynaptic cell membrane</location>
        <topology evidence="16">Multi-pass membrane protein</topology>
    </subcellularLocation>
</comment>
<dbReference type="FunFam" id="3.40.50.2300:FF:000063">
    <property type="entry name" value="Gamma-aminobutyric acid type B receptor subunit"/>
    <property type="match status" value="1"/>
</dbReference>
<keyword evidence="23" id="KW-1185">Reference proteome</keyword>
<keyword evidence="3" id="KW-0597">Phosphoprotein</keyword>
<dbReference type="GO" id="GO:0045211">
    <property type="term" value="C:postsynaptic membrane"/>
    <property type="evidence" value="ECO:0007669"/>
    <property type="project" value="UniProtKB-SubCell"/>
</dbReference>
<evidence type="ECO:0000256" key="6">
    <source>
        <dbReference type="ARBA" id="ARBA00022989"/>
    </source>
</evidence>
<evidence type="ECO:0000256" key="5">
    <source>
        <dbReference type="ARBA" id="ARBA00022729"/>
    </source>
</evidence>
<dbReference type="Proteomes" id="UP001591681">
    <property type="component" value="Unassembled WGS sequence"/>
</dbReference>
<evidence type="ECO:0000256" key="18">
    <source>
        <dbReference type="ARBA" id="ARBA00083903"/>
    </source>
</evidence>
<dbReference type="Gene3D" id="3.40.50.2300">
    <property type="match status" value="2"/>
</dbReference>
<keyword evidence="11" id="KW-1015">Disulfide bond</keyword>
<dbReference type="SUPFAM" id="SSF53822">
    <property type="entry name" value="Periplasmic binding protein-like I"/>
    <property type="match status" value="1"/>
</dbReference>
<evidence type="ECO:0000256" key="2">
    <source>
        <dbReference type="ARBA" id="ARBA00022475"/>
    </source>
</evidence>
<feature type="transmembrane region" description="Helical" evidence="19">
    <location>
        <begin position="504"/>
        <end position="524"/>
    </location>
</feature>
<organism evidence="22 23">
    <name type="scientific">Coilia grayii</name>
    <name type="common">Gray's grenadier anchovy</name>
    <dbReference type="NCBI Taxonomy" id="363190"/>
    <lineage>
        <taxon>Eukaryota</taxon>
        <taxon>Metazoa</taxon>
        <taxon>Chordata</taxon>
        <taxon>Craniata</taxon>
        <taxon>Vertebrata</taxon>
        <taxon>Euteleostomi</taxon>
        <taxon>Actinopterygii</taxon>
        <taxon>Neopterygii</taxon>
        <taxon>Teleostei</taxon>
        <taxon>Clupei</taxon>
        <taxon>Clupeiformes</taxon>
        <taxon>Clupeoidei</taxon>
        <taxon>Engraulidae</taxon>
        <taxon>Coilinae</taxon>
        <taxon>Coilia</taxon>
    </lineage>
</organism>
<gene>
    <name evidence="22" type="ORF">ACEWY4_019372</name>
</gene>
<dbReference type="PANTHER" id="PTHR10519:SF74">
    <property type="entry name" value="GAMMA-AMINOBUTYRIC ACID TYPE B RECEPTOR SUBUNIT 2"/>
    <property type="match status" value="1"/>
</dbReference>
<comment type="similarity">
    <text evidence="1">Belongs to the G-protein coupled receptor 3 family. GABA-B receptor subfamily.</text>
</comment>
<keyword evidence="8" id="KW-0297">G-protein coupled receptor</keyword>
<keyword evidence="13" id="KW-0325">Glycoprotein</keyword>
<reference evidence="22 23" key="1">
    <citation type="submission" date="2024-09" db="EMBL/GenBank/DDBJ databases">
        <title>A chromosome-level genome assembly of Gray's grenadier anchovy, Coilia grayii.</title>
        <authorList>
            <person name="Fu Z."/>
        </authorList>
    </citation>
    <scope>NUCLEOTIDE SEQUENCE [LARGE SCALE GENOMIC DNA]</scope>
    <source>
        <strain evidence="22">G4</strain>
        <tissue evidence="22">Muscle</tissue>
    </source>
</reference>
<feature type="transmembrane region" description="Helical" evidence="19">
    <location>
        <begin position="637"/>
        <end position="660"/>
    </location>
</feature>
<evidence type="ECO:0000256" key="17">
    <source>
        <dbReference type="ARBA" id="ARBA00073785"/>
    </source>
</evidence>
<dbReference type="InterPro" id="IPR041689">
    <property type="entry name" value="GBR2_CC"/>
</dbReference>
<evidence type="ECO:0000256" key="16">
    <source>
        <dbReference type="ARBA" id="ARBA00034104"/>
    </source>
</evidence>
<dbReference type="FunFam" id="3.40.50.2300:FF:000072">
    <property type="entry name" value="Gamma-aminobutyric acid type B receptor subunit 2"/>
    <property type="match status" value="1"/>
</dbReference>
<keyword evidence="14" id="KW-0807">Transducer</keyword>
<protein>
    <recommendedName>
        <fullName evidence="17">Gamma-aminobutyric acid type B receptor subunit 2</fullName>
    </recommendedName>
    <alternativeName>
        <fullName evidence="18">G-protein coupled receptor 51</fullName>
    </alternativeName>
</protein>
<sequence>MRTECKMCLSWDLRRTLLLVWGLLQSLRVCACQGQHTVPVLWVMPFTDEPGCGRVAAGTLPAIQLAQQHLRKQPAPLGSYELELHAVNSQVNLLLLAPLMLCDVAEGLKAFFDAIHNGPKYLLIFGGVCSSVTSVIAESLQGWNLVQLSFAVTAPAFEDKGRYPHLFRMVPSANAVHPAVISLLGHYSWNRVGILTQDGQELAEVQQDLMKMLLLGEVHIAATEKFINDPCPSLRTLKENGVRIIIGLFNESLAAKVFCCAYHLNMFSSQYQWMVSRWRQRRWWRNIASVNCSYASLQKAMDGSISVDFETLGSKQAKGISGQTPQEYEREYDLLRNQQGVNSSQYHGFAYDGVWVLTKALSRVMETVRDNEKHSEDQSYTVSDEEMAQMVVEAMSETTFWGVTGPVMFRNGERIGIIVRLTQLQDGKEIQVGEYNTTEDKLVLNKDLRFKDRVFVLHQRGKVNTGVYSVMSAITVVAMLMASSLLFFNMKHRHHRVIKMSSPFINNFIICGAMLSYSFIILFGLDGSMISEESFDILCTIRTWILAIGHTMAFGAMFAKTWRVHAIYTNVQLKKKVIKDLRLVVMIGSLLLVDVFILICWHIVDPLRRAVEEHRTEVDLSGNSVVLHTSLEHCESAYMTTWVAIMYVYKGILMAFCCLLSWETRHVSIPALNDSRYIGWSLYNVGVSCVIGTVASVLMRELPNMQFCIISLCIFTATTVTLALVFIPKLKISQLIMRENRRTKSSNAGQTDTADMDDLQDCNKLLRNRVTELDGELEDICMQLDAIPVPLNLQESCAEHVIITHAEVSDKNSSVLEASKKGDHRADINSPERIQSRLSVQLPILHHAYLLSIGGVHVSPSMPLDSPAVSP</sequence>
<dbReference type="EMBL" id="JBHFQA010000017">
    <property type="protein sequence ID" value="KAL2083854.1"/>
    <property type="molecule type" value="Genomic_DNA"/>
</dbReference>
<feature type="signal peptide" evidence="20">
    <location>
        <begin position="1"/>
        <end position="34"/>
    </location>
</feature>
<dbReference type="GO" id="GO:0004930">
    <property type="term" value="F:G protein-coupled receptor activity"/>
    <property type="evidence" value="ECO:0007669"/>
    <property type="project" value="UniProtKB-KW"/>
</dbReference>
<evidence type="ECO:0000256" key="14">
    <source>
        <dbReference type="ARBA" id="ARBA00023224"/>
    </source>
</evidence>
<dbReference type="Pfam" id="PF01094">
    <property type="entry name" value="ANF_receptor"/>
    <property type="match status" value="1"/>
</dbReference>
<keyword evidence="10 19" id="KW-0472">Membrane</keyword>
<evidence type="ECO:0000256" key="20">
    <source>
        <dbReference type="SAM" id="SignalP"/>
    </source>
</evidence>
<proteinExistence type="inferred from homology"/>
<dbReference type="InterPro" id="IPR017978">
    <property type="entry name" value="GPCR_3_C"/>
</dbReference>
<dbReference type="Pfam" id="PF18455">
    <property type="entry name" value="GBR2_CC"/>
    <property type="match status" value="1"/>
</dbReference>
<evidence type="ECO:0000256" key="7">
    <source>
        <dbReference type="ARBA" id="ARBA00023018"/>
    </source>
</evidence>
<keyword evidence="7" id="KW-0770">Synapse</keyword>
<dbReference type="InterPro" id="IPR001828">
    <property type="entry name" value="ANF_lig-bd_rcpt"/>
</dbReference>
<evidence type="ECO:0000256" key="10">
    <source>
        <dbReference type="ARBA" id="ARBA00023136"/>
    </source>
</evidence>
<evidence type="ECO:0000313" key="22">
    <source>
        <dbReference type="EMBL" id="KAL2083854.1"/>
    </source>
</evidence>
<dbReference type="InterPro" id="IPR028082">
    <property type="entry name" value="Peripla_BP_I"/>
</dbReference>
<keyword evidence="12" id="KW-0675">Receptor</keyword>
<accession>A0ABD1J9J9</accession>
<evidence type="ECO:0000256" key="19">
    <source>
        <dbReference type="SAM" id="Phobius"/>
    </source>
</evidence>
<dbReference type="AlphaFoldDB" id="A0ABD1J9J9"/>
<evidence type="ECO:0000256" key="11">
    <source>
        <dbReference type="ARBA" id="ARBA00023157"/>
    </source>
</evidence>
<dbReference type="PANTHER" id="PTHR10519">
    <property type="entry name" value="GABA-B RECEPTOR"/>
    <property type="match status" value="1"/>
</dbReference>
<feature type="transmembrane region" description="Helical" evidence="19">
    <location>
        <begin position="544"/>
        <end position="562"/>
    </location>
</feature>
<evidence type="ECO:0000313" key="23">
    <source>
        <dbReference type="Proteomes" id="UP001591681"/>
    </source>
</evidence>